<evidence type="ECO:0000256" key="1">
    <source>
        <dbReference type="ARBA" id="ARBA00023002"/>
    </source>
</evidence>
<dbReference type="PRINTS" id="PR00080">
    <property type="entry name" value="SDRFAMILY"/>
</dbReference>
<dbReference type="PRINTS" id="PR00081">
    <property type="entry name" value="GDHRDH"/>
</dbReference>
<dbReference type="GO" id="GO:0016491">
    <property type="term" value="F:oxidoreductase activity"/>
    <property type="evidence" value="ECO:0007669"/>
    <property type="project" value="UniProtKB-KW"/>
</dbReference>
<name>A0A172THW0_9BACL</name>
<dbReference type="OrthoDB" id="9809821at2"/>
<dbReference type="InterPro" id="IPR002347">
    <property type="entry name" value="SDR_fam"/>
</dbReference>
<comment type="similarity">
    <text evidence="2">Belongs to the short-chain dehydrogenases/reductases (SDR) family.</text>
</comment>
<dbReference type="CDD" id="cd05327">
    <property type="entry name" value="retinol-DH_like_SDR_c_like"/>
    <property type="match status" value="1"/>
</dbReference>
<dbReference type="SUPFAM" id="SSF51735">
    <property type="entry name" value="NAD(P)-binding Rossmann-fold domains"/>
    <property type="match status" value="1"/>
</dbReference>
<dbReference type="STRING" id="1178515.SY83_09935"/>
<dbReference type="PANTHER" id="PTHR43157:SF31">
    <property type="entry name" value="PHOSPHATIDYLINOSITOL-GLYCAN BIOSYNTHESIS CLASS F PROTEIN"/>
    <property type="match status" value="1"/>
</dbReference>
<dbReference type="PATRIC" id="fig|1178515.4.peg.1990"/>
<dbReference type="AlphaFoldDB" id="A0A172THW0"/>
<gene>
    <name evidence="3" type="ORF">SY83_09935</name>
</gene>
<keyword evidence="4" id="KW-1185">Reference proteome</keyword>
<sequence length="286" mass="30989">MQEKRKIAVVTGASGGMGRATAGLLAAEHGMKVFLVARSADKGQAAVDDVNRLSGRDDAELLVCDLASFASIRAAAAELSSRCERIDVLINNAGVVTLRREETEDGFERQLGVNHLGHFLFTGLLFPLLKRSPAGRLVIISSGAHKIGRMNYGDPGMNKSYTVWNAYGRSKIANLWFMKELAGRLSGTSVTVNAVHPGAVATQLGVDRRTGFGAMVHKLLRPFFQTPELGSATAVYVATSPEVAGKSGLYWYKMRPEPVSNLAESAEEAKRFWAWSEEATGFRWDA</sequence>
<reference evidence="3 4" key="1">
    <citation type="submission" date="2015-01" db="EMBL/GenBank/DDBJ databases">
        <title>Paenibacillus swuensis/DY6/whole genome sequencing.</title>
        <authorList>
            <person name="Kim M.K."/>
            <person name="Srinivasan S."/>
            <person name="Lee J.-J."/>
        </authorList>
    </citation>
    <scope>NUCLEOTIDE SEQUENCE [LARGE SCALE GENOMIC DNA]</scope>
    <source>
        <strain evidence="3 4">DY6</strain>
    </source>
</reference>
<protein>
    <submittedName>
        <fullName evidence="3">Short-chain dehydrogenase</fullName>
    </submittedName>
</protein>
<evidence type="ECO:0000256" key="2">
    <source>
        <dbReference type="RuleBase" id="RU000363"/>
    </source>
</evidence>
<evidence type="ECO:0000313" key="3">
    <source>
        <dbReference type="EMBL" id="ANE46546.1"/>
    </source>
</evidence>
<accession>A0A172THW0</accession>
<keyword evidence="1" id="KW-0560">Oxidoreductase</keyword>
<dbReference type="KEGG" id="pswu:SY83_09935"/>
<proteinExistence type="inferred from homology"/>
<dbReference type="InterPro" id="IPR036291">
    <property type="entry name" value="NAD(P)-bd_dom_sf"/>
</dbReference>
<dbReference type="EMBL" id="CP011388">
    <property type="protein sequence ID" value="ANE46546.1"/>
    <property type="molecule type" value="Genomic_DNA"/>
</dbReference>
<dbReference type="Gene3D" id="3.40.50.720">
    <property type="entry name" value="NAD(P)-binding Rossmann-like Domain"/>
    <property type="match status" value="1"/>
</dbReference>
<organism evidence="3 4">
    <name type="scientific">Paenibacillus swuensis</name>
    <dbReference type="NCBI Taxonomy" id="1178515"/>
    <lineage>
        <taxon>Bacteria</taxon>
        <taxon>Bacillati</taxon>
        <taxon>Bacillota</taxon>
        <taxon>Bacilli</taxon>
        <taxon>Bacillales</taxon>
        <taxon>Paenibacillaceae</taxon>
        <taxon>Paenibacillus</taxon>
    </lineage>
</organism>
<dbReference type="PANTHER" id="PTHR43157">
    <property type="entry name" value="PHOSPHATIDYLINOSITOL-GLYCAN BIOSYNTHESIS CLASS F PROTEIN-RELATED"/>
    <property type="match status" value="1"/>
</dbReference>
<evidence type="ECO:0000313" key="4">
    <source>
        <dbReference type="Proteomes" id="UP000076927"/>
    </source>
</evidence>
<dbReference type="Pfam" id="PF00106">
    <property type="entry name" value="adh_short"/>
    <property type="match status" value="1"/>
</dbReference>
<dbReference type="RefSeq" id="WP_068606102.1">
    <property type="nucleotide sequence ID" value="NZ_CP011388.1"/>
</dbReference>
<dbReference type="Proteomes" id="UP000076927">
    <property type="component" value="Chromosome"/>
</dbReference>